<keyword evidence="4" id="KW-0812">Transmembrane</keyword>
<evidence type="ECO:0000256" key="6">
    <source>
        <dbReference type="ARBA" id="ARBA00023136"/>
    </source>
</evidence>
<dbReference type="Proteomes" id="UP000281192">
    <property type="component" value="Chromosome"/>
</dbReference>
<dbReference type="PANTHER" id="PTHR34584:SF1">
    <property type="entry name" value="NA(+)_H(+) ANTIPORTER SUBUNIT E1"/>
    <property type="match status" value="1"/>
</dbReference>
<comment type="subcellular location">
    <subcellularLocation>
        <location evidence="1">Cell membrane</location>
        <topology evidence="1">Multi-pass membrane protein</topology>
    </subcellularLocation>
</comment>
<gene>
    <name evidence="7" type="ORF">C1707_21955</name>
    <name evidence="8" type="ORF">CFHF_17120</name>
</gene>
<evidence type="ECO:0000256" key="5">
    <source>
        <dbReference type="ARBA" id="ARBA00022989"/>
    </source>
</evidence>
<dbReference type="OrthoDB" id="9807187at2"/>
<organism evidence="8 9">
    <name type="scientific">Caulobacter flavus</name>
    <dbReference type="NCBI Taxonomy" id="1679497"/>
    <lineage>
        <taxon>Bacteria</taxon>
        <taxon>Pseudomonadati</taxon>
        <taxon>Pseudomonadota</taxon>
        <taxon>Alphaproteobacteria</taxon>
        <taxon>Caulobacterales</taxon>
        <taxon>Caulobacteraceae</taxon>
        <taxon>Caulobacter</taxon>
    </lineage>
</organism>
<keyword evidence="10" id="KW-1185">Reference proteome</keyword>
<dbReference type="PANTHER" id="PTHR34584">
    <property type="entry name" value="NA(+)/H(+) ANTIPORTER SUBUNIT E1"/>
    <property type="match status" value="1"/>
</dbReference>
<dbReference type="InterPro" id="IPR002758">
    <property type="entry name" value="Cation_antiport_E"/>
</dbReference>
<accession>A0A2N5CQK4</accession>
<dbReference type="Pfam" id="PF01899">
    <property type="entry name" value="MNHE"/>
    <property type="match status" value="1"/>
</dbReference>
<evidence type="ECO:0000256" key="2">
    <source>
        <dbReference type="ARBA" id="ARBA00006228"/>
    </source>
</evidence>
<dbReference type="RefSeq" id="WP_101714206.1">
    <property type="nucleotide sequence ID" value="NZ_CP026100.1"/>
</dbReference>
<dbReference type="GO" id="GO:0008324">
    <property type="term" value="F:monoatomic cation transmembrane transporter activity"/>
    <property type="evidence" value="ECO:0007669"/>
    <property type="project" value="InterPro"/>
</dbReference>
<dbReference type="Proteomes" id="UP000234483">
    <property type="component" value="Unassembled WGS sequence"/>
</dbReference>
<evidence type="ECO:0000313" key="10">
    <source>
        <dbReference type="Proteomes" id="UP000281192"/>
    </source>
</evidence>
<evidence type="ECO:0000313" key="9">
    <source>
        <dbReference type="Proteomes" id="UP000234483"/>
    </source>
</evidence>
<proteinExistence type="inferred from homology"/>
<evidence type="ECO:0000256" key="3">
    <source>
        <dbReference type="ARBA" id="ARBA00022475"/>
    </source>
</evidence>
<dbReference type="EMBL" id="CP026100">
    <property type="protein sequence ID" value="AYV48710.1"/>
    <property type="molecule type" value="Genomic_DNA"/>
</dbReference>
<evidence type="ECO:0000256" key="4">
    <source>
        <dbReference type="ARBA" id="ARBA00022692"/>
    </source>
</evidence>
<dbReference type="AlphaFoldDB" id="A0A2N5CQK4"/>
<keyword evidence="3" id="KW-1003">Cell membrane</keyword>
<evidence type="ECO:0000256" key="1">
    <source>
        <dbReference type="ARBA" id="ARBA00004651"/>
    </source>
</evidence>
<dbReference type="KEGG" id="cfh:C1707_21955"/>
<evidence type="ECO:0000313" key="8">
    <source>
        <dbReference type="EMBL" id="PLR10242.1"/>
    </source>
</evidence>
<reference evidence="7 10" key="2">
    <citation type="submission" date="2018-01" db="EMBL/GenBank/DDBJ databases">
        <title>Complete genome sequence of Caulobacter flavus RHGG3.</title>
        <authorList>
            <person name="Yang E."/>
        </authorList>
    </citation>
    <scope>NUCLEOTIDE SEQUENCE [LARGE SCALE GENOMIC DNA]</scope>
    <source>
        <strain evidence="7 10">RHGG3</strain>
    </source>
</reference>
<sequence>MIRALFPHPLLALGLFVTSLLMSGSVEPPSIALAAVLALATPQVMRALDAQTIRIRSPWTIAALAGCVVVDVLRSNWAVSAIILGRRAHERRSGFIHVPLDLKDRYALAVLAVILTATPGTLWVEYDSATGRLLLHVLDLVEEDDWIRLIKDRYERRLMEIFE</sequence>
<keyword evidence="6" id="KW-0472">Membrane</keyword>
<name>A0A2N5CQK4_9CAUL</name>
<dbReference type="EMBL" id="PJRQ01000038">
    <property type="protein sequence ID" value="PLR10242.1"/>
    <property type="molecule type" value="Genomic_DNA"/>
</dbReference>
<protein>
    <submittedName>
        <fullName evidence="8">Na+/H+ antiporter subunit E</fullName>
    </submittedName>
</protein>
<dbReference type="PIRSF" id="PIRSF019239">
    <property type="entry name" value="MrpE"/>
    <property type="match status" value="1"/>
</dbReference>
<reference evidence="8 9" key="1">
    <citation type="submission" date="2017-12" db="EMBL/GenBank/DDBJ databases">
        <title>The genome sequence of Caulobacter flavus CGMCC1 15093.</title>
        <authorList>
            <person name="Gao J."/>
            <person name="Mao X."/>
            <person name="Sun J."/>
        </authorList>
    </citation>
    <scope>NUCLEOTIDE SEQUENCE [LARGE SCALE GENOMIC DNA]</scope>
    <source>
        <strain evidence="8 9">CGMCC1 15093</strain>
    </source>
</reference>
<dbReference type="NCBIfam" id="NF006520">
    <property type="entry name" value="PRK08965.1-4"/>
    <property type="match status" value="1"/>
</dbReference>
<comment type="similarity">
    <text evidence="2">Belongs to the CPA3 antiporters (TC 2.A.63) subunit E family.</text>
</comment>
<evidence type="ECO:0000313" key="7">
    <source>
        <dbReference type="EMBL" id="AYV48710.1"/>
    </source>
</evidence>
<dbReference type="GO" id="GO:0005886">
    <property type="term" value="C:plasma membrane"/>
    <property type="evidence" value="ECO:0007669"/>
    <property type="project" value="UniProtKB-SubCell"/>
</dbReference>
<keyword evidence="5" id="KW-1133">Transmembrane helix</keyword>